<evidence type="ECO:0000313" key="8">
    <source>
        <dbReference type="Proteomes" id="UP001172102"/>
    </source>
</evidence>
<feature type="region of interest" description="Disordered" evidence="5">
    <location>
        <begin position="95"/>
        <end position="142"/>
    </location>
</feature>
<dbReference type="Pfam" id="PF00622">
    <property type="entry name" value="SPRY"/>
    <property type="match status" value="1"/>
</dbReference>
<comment type="caution">
    <text evidence="7">The sequence shown here is derived from an EMBL/GenBank/DDBJ whole genome shotgun (WGS) entry which is preliminary data.</text>
</comment>
<dbReference type="InterPro" id="IPR035780">
    <property type="entry name" value="SPRY_Ssh4-like"/>
</dbReference>
<dbReference type="GO" id="GO:0016020">
    <property type="term" value="C:membrane"/>
    <property type="evidence" value="ECO:0007669"/>
    <property type="project" value="UniProtKB-SubCell"/>
</dbReference>
<protein>
    <recommendedName>
        <fullName evidence="6">SPRY domain-containing protein</fullName>
    </recommendedName>
</protein>
<dbReference type="AlphaFoldDB" id="A0AA40DLF7"/>
<comment type="subcellular location">
    <subcellularLocation>
        <location evidence="1">Membrane</location>
    </subcellularLocation>
</comment>
<name>A0AA40DLF7_9PEZI</name>
<keyword evidence="2" id="KW-0812">Transmembrane</keyword>
<feature type="region of interest" description="Disordered" evidence="5">
    <location>
        <begin position="1"/>
        <end position="80"/>
    </location>
</feature>
<keyword evidence="4" id="KW-0472">Membrane</keyword>
<evidence type="ECO:0000313" key="7">
    <source>
        <dbReference type="EMBL" id="KAK0708034.1"/>
    </source>
</evidence>
<dbReference type="Proteomes" id="UP001172102">
    <property type="component" value="Unassembled WGS sequence"/>
</dbReference>
<evidence type="ECO:0000256" key="2">
    <source>
        <dbReference type="ARBA" id="ARBA00022692"/>
    </source>
</evidence>
<feature type="compositionally biased region" description="Polar residues" evidence="5">
    <location>
        <begin position="95"/>
        <end position="107"/>
    </location>
</feature>
<feature type="domain" description="SPRY" evidence="6">
    <location>
        <begin position="271"/>
        <end position="361"/>
    </location>
</feature>
<evidence type="ECO:0000256" key="3">
    <source>
        <dbReference type="ARBA" id="ARBA00022989"/>
    </source>
</evidence>
<evidence type="ECO:0000259" key="6">
    <source>
        <dbReference type="Pfam" id="PF00622"/>
    </source>
</evidence>
<sequence>MCFGRKERAQNPLCGDDEAPRPQPGYFTQKPANADPPKASVPQQQQQQQQQSDCPPTQPSSVSPPLLAPAPTSAPVQPAVPPLAEPQAVIQSSPSVELPSTNYTTPLDPSPSIAPTATGADHTAHSGLPPRASYNASPSGLPPSKAVHNWEAAVPATSLFPPPPALFSGLTRSPAINALKAEVEAGESWCADFPLAASLALDAPSLAALRAHDIRLMTPAAGLRGTLAWRAPGVWAGRTDVAAVDNCVIGYPPLYVVREHNPLATGQAKTVYYEVAVGLQGAGDVCLALGFAALPYPSFRLPGWNRGSLAVHGDDGHRYVNDQCGKSFTEPFRRGETYGIGMVFRGGSERIETEVYFTHGGRLVGGWNLHEETDVQDHLPVTGLEGYHDLSCAVGIYQASDFEIIFNPERWIYRPEV</sequence>
<keyword evidence="8" id="KW-1185">Reference proteome</keyword>
<evidence type="ECO:0000256" key="1">
    <source>
        <dbReference type="ARBA" id="ARBA00004370"/>
    </source>
</evidence>
<reference evidence="7" key="1">
    <citation type="submission" date="2023-06" db="EMBL/GenBank/DDBJ databases">
        <title>Genome-scale phylogeny and comparative genomics of the fungal order Sordariales.</title>
        <authorList>
            <consortium name="Lawrence Berkeley National Laboratory"/>
            <person name="Hensen N."/>
            <person name="Bonometti L."/>
            <person name="Westerberg I."/>
            <person name="Brannstrom I.O."/>
            <person name="Guillou S."/>
            <person name="Cros-Aarteil S."/>
            <person name="Calhoun S."/>
            <person name="Haridas S."/>
            <person name="Kuo A."/>
            <person name="Mondo S."/>
            <person name="Pangilinan J."/>
            <person name="Riley R."/>
            <person name="Labutti K."/>
            <person name="Andreopoulos B."/>
            <person name="Lipzen A."/>
            <person name="Chen C."/>
            <person name="Yanf M."/>
            <person name="Daum C."/>
            <person name="Ng V."/>
            <person name="Clum A."/>
            <person name="Steindorff A."/>
            <person name="Ohm R."/>
            <person name="Martin F."/>
            <person name="Silar P."/>
            <person name="Natvig D."/>
            <person name="Lalanne C."/>
            <person name="Gautier V."/>
            <person name="Ament-Velasquez S.L."/>
            <person name="Kruys A."/>
            <person name="Hutchinson M.I."/>
            <person name="Powell A.J."/>
            <person name="Barry K."/>
            <person name="Miller A.N."/>
            <person name="Grigoriev I.V."/>
            <person name="Debuchy R."/>
            <person name="Gladieux P."/>
            <person name="Thoren M.H."/>
            <person name="Johannesson H."/>
        </authorList>
    </citation>
    <scope>NUCLEOTIDE SEQUENCE</scope>
    <source>
        <strain evidence="7">SMH4607-1</strain>
    </source>
</reference>
<dbReference type="InterPro" id="IPR043136">
    <property type="entry name" value="B30.2/SPRY_sf"/>
</dbReference>
<organism evidence="7 8">
    <name type="scientific">Lasiosphaeris hirsuta</name>
    <dbReference type="NCBI Taxonomy" id="260670"/>
    <lineage>
        <taxon>Eukaryota</taxon>
        <taxon>Fungi</taxon>
        <taxon>Dikarya</taxon>
        <taxon>Ascomycota</taxon>
        <taxon>Pezizomycotina</taxon>
        <taxon>Sordariomycetes</taxon>
        <taxon>Sordariomycetidae</taxon>
        <taxon>Sordariales</taxon>
        <taxon>Lasiosphaeriaceae</taxon>
        <taxon>Lasiosphaeris</taxon>
    </lineage>
</organism>
<accession>A0AA40DLF7</accession>
<dbReference type="Gene3D" id="2.60.120.920">
    <property type="match status" value="1"/>
</dbReference>
<dbReference type="EMBL" id="JAUKUA010000006">
    <property type="protein sequence ID" value="KAK0708034.1"/>
    <property type="molecule type" value="Genomic_DNA"/>
</dbReference>
<gene>
    <name evidence="7" type="ORF">B0H67DRAFT_636649</name>
</gene>
<evidence type="ECO:0000256" key="5">
    <source>
        <dbReference type="SAM" id="MobiDB-lite"/>
    </source>
</evidence>
<dbReference type="CDD" id="cd12910">
    <property type="entry name" value="SPRY_SSH4_like"/>
    <property type="match status" value="1"/>
</dbReference>
<feature type="compositionally biased region" description="Low complexity" evidence="5">
    <location>
        <begin position="59"/>
        <end position="76"/>
    </location>
</feature>
<dbReference type="InterPro" id="IPR003877">
    <property type="entry name" value="SPRY_dom"/>
</dbReference>
<evidence type="ECO:0000256" key="4">
    <source>
        <dbReference type="ARBA" id="ARBA00023136"/>
    </source>
</evidence>
<keyword evidence="3" id="KW-1133">Transmembrane helix</keyword>
<proteinExistence type="predicted"/>